<dbReference type="SUPFAM" id="SSF69593">
    <property type="entry name" value="Glycerol-3-phosphate (1)-acyltransferase"/>
    <property type="match status" value="1"/>
</dbReference>
<dbReference type="EMBL" id="UOEI01000237">
    <property type="protein sequence ID" value="VAV98612.1"/>
    <property type="molecule type" value="Genomic_DNA"/>
</dbReference>
<dbReference type="GO" id="GO:0008654">
    <property type="term" value="P:phospholipid biosynthetic process"/>
    <property type="evidence" value="ECO:0007669"/>
    <property type="project" value="TreeGrafter"/>
</dbReference>
<dbReference type="AlphaFoldDB" id="A0A3B0S438"/>
<dbReference type="PANTHER" id="PTHR31605">
    <property type="entry name" value="GLYCEROL-3-PHOSPHATE O-ACYLTRANSFERASE 1"/>
    <property type="match status" value="1"/>
</dbReference>
<dbReference type="PANTHER" id="PTHR31605:SF0">
    <property type="entry name" value="GLYCEROL-3-PHOSPHATE O-ACYLTRANSFERASE 1"/>
    <property type="match status" value="1"/>
</dbReference>
<keyword evidence="1" id="KW-0472">Membrane</keyword>
<organism evidence="3">
    <name type="scientific">hydrothermal vent metagenome</name>
    <dbReference type="NCBI Taxonomy" id="652676"/>
    <lineage>
        <taxon>unclassified sequences</taxon>
        <taxon>metagenomes</taxon>
        <taxon>ecological metagenomes</taxon>
    </lineage>
</organism>
<gene>
    <name evidence="3" type="ORF">MNBD_ACTINO01-1363</name>
</gene>
<dbReference type="GO" id="GO:0016287">
    <property type="term" value="F:glycerone-phosphate O-acyltransferase activity"/>
    <property type="evidence" value="ECO:0007669"/>
    <property type="project" value="TreeGrafter"/>
</dbReference>
<proteinExistence type="predicted"/>
<dbReference type="GO" id="GO:0004366">
    <property type="term" value="F:glycerol-3-phosphate O-acyltransferase activity"/>
    <property type="evidence" value="ECO:0007669"/>
    <property type="project" value="TreeGrafter"/>
</dbReference>
<feature type="transmembrane region" description="Helical" evidence="1">
    <location>
        <begin position="376"/>
        <end position="398"/>
    </location>
</feature>
<feature type="domain" description="Phospholipid/glycerol acyltransferase" evidence="2">
    <location>
        <begin position="39"/>
        <end position="163"/>
    </location>
</feature>
<evidence type="ECO:0000256" key="1">
    <source>
        <dbReference type="SAM" id="Phobius"/>
    </source>
</evidence>
<dbReference type="SMART" id="SM00563">
    <property type="entry name" value="PlsC"/>
    <property type="match status" value="1"/>
</dbReference>
<dbReference type="InterPro" id="IPR052744">
    <property type="entry name" value="GPAT/DAPAT"/>
</dbReference>
<evidence type="ECO:0000259" key="2">
    <source>
        <dbReference type="SMART" id="SM00563"/>
    </source>
</evidence>
<keyword evidence="1" id="KW-1133">Transmembrane helix</keyword>
<dbReference type="Pfam" id="PF01553">
    <property type="entry name" value="Acyltransferase"/>
    <property type="match status" value="1"/>
</dbReference>
<feature type="transmembrane region" description="Helical" evidence="1">
    <location>
        <begin position="351"/>
        <end position="370"/>
    </location>
</feature>
<sequence length="439" mass="47721">MPVKRSDRIIKKLVWWAIATLYHRVEVRQAPDLTAGGPLLANSSHFGGFTDPLILIYAMDRVPRFIARDVIWKYPGARGIMKWVGAIPVHKPEDGGGLSNDQMFSSTYEALHEGELVTIFPEGITVDDPSIAEIKTGSARIVLGARADGVAGIRLISAGIHYQNKAALRSDVFVDISGDLDLDQFVADNVSPGDPEDASNRVLVRALTDEMEARLRNASPDFEDWATAHALSSASEVALRDPNGDDVEVGHADRERLARLIDESSDEHRRTVIDAMSIYQDDLDAMGLSDRMLVSGLGTPSKFLGYVIRTLIVGVILLPFALAGAIVNVVPMALVWLIGRIKVADAVMATVKPLGALFVFLVTWGLWVWVGARVAGVQGAAAVLLLLPILLYALIAIFERGVLLARVIRGFTRSRSVGDVYGQLHRHRETVVDAVARAA</sequence>
<protein>
    <recommendedName>
        <fullName evidence="2">Phospholipid/glycerol acyltransferase domain-containing protein</fullName>
    </recommendedName>
</protein>
<name>A0A3B0S438_9ZZZZ</name>
<feature type="transmembrane region" description="Helical" evidence="1">
    <location>
        <begin position="311"/>
        <end position="339"/>
    </location>
</feature>
<accession>A0A3B0S438</accession>
<evidence type="ECO:0000313" key="3">
    <source>
        <dbReference type="EMBL" id="VAV98612.1"/>
    </source>
</evidence>
<dbReference type="InterPro" id="IPR002123">
    <property type="entry name" value="Plipid/glycerol_acylTrfase"/>
</dbReference>
<reference evidence="3" key="1">
    <citation type="submission" date="2018-06" db="EMBL/GenBank/DDBJ databases">
        <authorList>
            <person name="Zhirakovskaya E."/>
        </authorList>
    </citation>
    <scope>NUCLEOTIDE SEQUENCE</scope>
</reference>
<keyword evidence="1" id="KW-0812">Transmembrane</keyword>